<accession>A0A1S6IW84</accession>
<dbReference type="SUPFAM" id="SSF81606">
    <property type="entry name" value="PP2C-like"/>
    <property type="match status" value="1"/>
</dbReference>
<dbReference type="InterPro" id="IPR015655">
    <property type="entry name" value="PP2C"/>
</dbReference>
<dbReference type="AlphaFoldDB" id="A0A1S6IW84"/>
<keyword evidence="3" id="KW-1185">Reference proteome</keyword>
<dbReference type="OrthoDB" id="9801841at2"/>
<dbReference type="Pfam" id="PF13672">
    <property type="entry name" value="PP2C_2"/>
    <property type="match status" value="1"/>
</dbReference>
<dbReference type="GO" id="GO:0004722">
    <property type="term" value="F:protein serine/threonine phosphatase activity"/>
    <property type="evidence" value="ECO:0007669"/>
    <property type="project" value="InterPro"/>
</dbReference>
<name>A0A1S6IW84_9FIRM</name>
<evidence type="ECO:0000259" key="1">
    <source>
        <dbReference type="PROSITE" id="PS51746"/>
    </source>
</evidence>
<dbReference type="STRING" id="1833852.B0537_08165"/>
<dbReference type="Proteomes" id="UP000189464">
    <property type="component" value="Chromosome"/>
</dbReference>
<dbReference type="CDD" id="cd00143">
    <property type="entry name" value="PP2Cc"/>
    <property type="match status" value="1"/>
</dbReference>
<protein>
    <submittedName>
        <fullName evidence="2">Protein phosphatase</fullName>
    </submittedName>
</protein>
<feature type="domain" description="PPM-type phosphatase" evidence="1">
    <location>
        <begin position="1"/>
        <end position="237"/>
    </location>
</feature>
<evidence type="ECO:0000313" key="3">
    <source>
        <dbReference type="Proteomes" id="UP000189464"/>
    </source>
</evidence>
<proteinExistence type="predicted"/>
<dbReference type="Gene3D" id="3.60.40.10">
    <property type="entry name" value="PPM-type phosphatase domain"/>
    <property type="match status" value="1"/>
</dbReference>
<organism evidence="2 3">
    <name type="scientific">Desulforamulus ferrireducens</name>
    <dbReference type="NCBI Taxonomy" id="1833852"/>
    <lineage>
        <taxon>Bacteria</taxon>
        <taxon>Bacillati</taxon>
        <taxon>Bacillota</taxon>
        <taxon>Clostridia</taxon>
        <taxon>Eubacteriales</taxon>
        <taxon>Peptococcaceae</taxon>
        <taxon>Desulforamulus</taxon>
    </lineage>
</organism>
<evidence type="ECO:0000313" key="2">
    <source>
        <dbReference type="EMBL" id="AQS59057.1"/>
    </source>
</evidence>
<reference evidence="2 3" key="1">
    <citation type="journal article" date="2016" name="Int. J. Syst. Evol. Microbiol.">
        <title>Desulfotomaculum ferrireducens sp. nov., a moderately thermophilic sulfate-reducing and dissimilatory Fe(III)-reducing bacterium isolated from compost.</title>
        <authorList>
            <person name="Yang G."/>
            <person name="Guo J."/>
            <person name="Zhuang L."/>
            <person name="Yuan Y."/>
            <person name="Zhou S."/>
        </authorList>
    </citation>
    <scope>NUCLEOTIDE SEQUENCE [LARGE SCALE GENOMIC DNA]</scope>
    <source>
        <strain evidence="2 3">GSS09</strain>
    </source>
</reference>
<dbReference type="NCBIfam" id="NF033484">
    <property type="entry name" value="Stp1_PP2C_phos"/>
    <property type="match status" value="1"/>
</dbReference>
<dbReference type="InterPro" id="IPR036457">
    <property type="entry name" value="PPM-type-like_dom_sf"/>
</dbReference>
<dbReference type="InterPro" id="IPR001932">
    <property type="entry name" value="PPM-type_phosphatase-like_dom"/>
</dbReference>
<dbReference type="PROSITE" id="PS51746">
    <property type="entry name" value="PPM_2"/>
    <property type="match status" value="1"/>
</dbReference>
<dbReference type="EMBL" id="CP019698">
    <property type="protein sequence ID" value="AQS59057.1"/>
    <property type="molecule type" value="Genomic_DNA"/>
</dbReference>
<dbReference type="SMART" id="SM00331">
    <property type="entry name" value="PP2C_SIG"/>
    <property type="match status" value="1"/>
</dbReference>
<dbReference type="RefSeq" id="WP_077714117.1">
    <property type="nucleotide sequence ID" value="NZ_CP019698.1"/>
</dbReference>
<dbReference type="SMART" id="SM00332">
    <property type="entry name" value="PP2Cc"/>
    <property type="match status" value="1"/>
</dbReference>
<dbReference type="PANTHER" id="PTHR47992">
    <property type="entry name" value="PROTEIN PHOSPHATASE"/>
    <property type="match status" value="1"/>
</dbReference>
<gene>
    <name evidence="2" type="ORF">B0537_08165</name>
</gene>
<sequence length="238" mass="26340">MKWSQKTDVGKVRSGNEDSMCACPDIGLFAVADGMGGHKAGEIASSTALTYLEENLRDALKTSPDVGVTLQRIMQEANYRIYRLSSEYAEYKGMGTTVTAGLIIDKDLYLVHIGDSRAYLLRGDTITQLTDDHSLVAEMLRYGGITEEQAANHPQKNVLTRAMGTAPTIKFDFYQIKLQARDKILFCTDGLINHLKPEEIKLVVQSQPVLDNCLEELLKIALERGGLDNIAMVLVEIE</sequence>
<dbReference type="KEGG" id="dfg:B0537_08165"/>